<evidence type="ECO:0000256" key="15">
    <source>
        <dbReference type="SAM" id="Phobius"/>
    </source>
</evidence>
<evidence type="ECO:0000256" key="10">
    <source>
        <dbReference type="ARBA" id="ARBA00023136"/>
    </source>
</evidence>
<dbReference type="InterPro" id="IPR005821">
    <property type="entry name" value="Ion_trans_dom"/>
</dbReference>
<feature type="region of interest" description="Disordered" evidence="14">
    <location>
        <begin position="916"/>
        <end position="963"/>
    </location>
</feature>
<evidence type="ECO:0000256" key="7">
    <source>
        <dbReference type="ARBA" id="ARBA00022882"/>
    </source>
</evidence>
<evidence type="ECO:0000256" key="11">
    <source>
        <dbReference type="ARBA" id="ARBA00023180"/>
    </source>
</evidence>
<dbReference type="SUPFAM" id="SSF81324">
    <property type="entry name" value="Voltage-gated potassium channels"/>
    <property type="match status" value="1"/>
</dbReference>
<feature type="compositionally biased region" description="Basic and acidic residues" evidence="14">
    <location>
        <begin position="385"/>
        <end position="394"/>
    </location>
</feature>
<feature type="compositionally biased region" description="Low complexity" evidence="14">
    <location>
        <begin position="1"/>
        <end position="15"/>
    </location>
</feature>
<name>A0AA36I9X9_9DINO</name>
<gene>
    <name evidence="17" type="ORF">EVOR1521_LOCUS10180</name>
</gene>
<keyword evidence="7" id="KW-0851">Voltage-gated channel</keyword>
<keyword evidence="8 15" id="KW-1133">Transmembrane helix</keyword>
<keyword evidence="9" id="KW-0406">Ion transport</keyword>
<sequence>MSRPSSGVSRPSRPGTAAGERPRSANVQAFQRGKEAAYVEAVEICRQGLTNVSGHLLTSFHEELQSLGATLQLQVNEAMEERQRRADEKLDHLLLALQDRGRSESPRRNYFAGLAHDGGKIEANKQLVKRREEQISNMLVVLEKLEQRSAVDRSQALEQQLQLLTDKFDLMDNLLRAMAARKEEPASPRERRMLDRAESMTSVRKAPSATEEAPTPRAPRYCGWRDRGGCGEGGAVVLFEAEHDVDQLYHEIKASRKLVNRNFRSTIKEISRIQQALNLDYAIASETESDGSSASAGGSHGASPAASVHVRVATVAAAATPSAPSAAPSPALSRETTPPASPAKAAAASAKPAPSAPELPSSSSVPTRHDSKVPSSRSARSLLPESRENSERGTPRPAQDENYQDTRRPSRSNRSRSREPEAERGPGGVVEAPKRIWKRVREMWTQTEIALEERGAQTDPMQRVAKKTPGFAASLFGKKEKSGDMGRKMTMNDLDTMKARARKALMKPQYDVTNFYKTEGCFQAIARSSMFDQFTVAIVSINAIWIAIDADNNDALLLYQAAPVFQVVENLFCTYFFAEVLIRFGAFAQKKRAFMDKWFVFDAVLVLNMVIETWVLPLALMAFSSEDSANTIDVSMLRMLRLVKLTRLSRVTRLLRSVPELAIIVKAIGLSARSVSVFFLLWLVLIYVFAVILRQLTQGTDFGSAFFVSVPMAMDTLLMDGILADYAPLLDAVPQGQIVEWGLLLFFVLLAAITIMYMLVGVLVEVVGALAHAEKESLTVGWVASSLRKKMESFGHDTESPLSKSELQDVLLDPDITDVLQSVQVDVVALMELVNIAYEDSEKTGNPMTFEKIVSLVLNGRGQNTACVKDTSELLRILKQTIIQRTSEATDKLQEEISTVYRTIQTMREEQFEATGGALQAFRVQDDEPEPSRRREPRDEDSKRSTQVSGRRTMNRGGSRADE</sequence>
<keyword evidence="11" id="KW-0325">Glycoprotein</keyword>
<dbReference type="InterPro" id="IPR050599">
    <property type="entry name" value="VDCC_alpha-1_subunit"/>
</dbReference>
<feature type="compositionally biased region" description="Basic and acidic residues" evidence="14">
    <location>
        <begin position="924"/>
        <end position="944"/>
    </location>
</feature>
<dbReference type="PANTHER" id="PTHR45628:SF7">
    <property type="entry name" value="VOLTAGE-DEPENDENT CALCIUM CHANNEL TYPE A SUBUNIT ALPHA-1"/>
    <property type="match status" value="1"/>
</dbReference>
<keyword evidence="4" id="KW-0107">Calcium channel</keyword>
<dbReference type="GO" id="GO:0005891">
    <property type="term" value="C:voltage-gated calcium channel complex"/>
    <property type="evidence" value="ECO:0007669"/>
    <property type="project" value="TreeGrafter"/>
</dbReference>
<dbReference type="AlphaFoldDB" id="A0AA36I9X9"/>
<evidence type="ECO:0000313" key="18">
    <source>
        <dbReference type="Proteomes" id="UP001178507"/>
    </source>
</evidence>
<evidence type="ECO:0000256" key="1">
    <source>
        <dbReference type="ARBA" id="ARBA00004141"/>
    </source>
</evidence>
<keyword evidence="18" id="KW-1185">Reference proteome</keyword>
<dbReference type="EMBL" id="CAUJNA010000957">
    <property type="protein sequence ID" value="CAJ1382931.1"/>
    <property type="molecule type" value="Genomic_DNA"/>
</dbReference>
<feature type="transmembrane region" description="Helical" evidence="15">
    <location>
        <begin position="598"/>
        <end position="623"/>
    </location>
</feature>
<feature type="transmembrane region" description="Helical" evidence="15">
    <location>
        <begin position="675"/>
        <end position="693"/>
    </location>
</feature>
<feature type="compositionally biased region" description="Low complexity" evidence="14">
    <location>
        <begin position="320"/>
        <end position="331"/>
    </location>
</feature>
<accession>A0AA36I9X9</accession>
<dbReference type="Pfam" id="PF00520">
    <property type="entry name" value="Ion_trans"/>
    <property type="match status" value="1"/>
</dbReference>
<protein>
    <recommendedName>
        <fullName evidence="16">Ion transport domain-containing protein</fullName>
    </recommendedName>
</protein>
<reference evidence="17" key="1">
    <citation type="submission" date="2023-08" db="EMBL/GenBank/DDBJ databases">
        <authorList>
            <person name="Chen Y."/>
            <person name="Shah S."/>
            <person name="Dougan E. K."/>
            <person name="Thang M."/>
            <person name="Chan C."/>
        </authorList>
    </citation>
    <scope>NUCLEOTIDE SEQUENCE</scope>
</reference>
<keyword evidence="3" id="KW-0109">Calcium transport</keyword>
<feature type="transmembrane region" description="Helical" evidence="15">
    <location>
        <begin position="568"/>
        <end position="586"/>
    </location>
</feature>
<feature type="compositionally biased region" description="Low complexity" evidence="14">
    <location>
        <begin position="342"/>
        <end position="364"/>
    </location>
</feature>
<feature type="compositionally biased region" description="Basic and acidic residues" evidence="14">
    <location>
        <begin position="181"/>
        <end position="198"/>
    </location>
</feature>
<dbReference type="Proteomes" id="UP001178507">
    <property type="component" value="Unassembled WGS sequence"/>
</dbReference>
<keyword evidence="5 15" id="KW-0812">Transmembrane</keyword>
<dbReference type="InterPro" id="IPR027359">
    <property type="entry name" value="Volt_channel_dom_sf"/>
</dbReference>
<evidence type="ECO:0000256" key="3">
    <source>
        <dbReference type="ARBA" id="ARBA00022568"/>
    </source>
</evidence>
<evidence type="ECO:0000256" key="9">
    <source>
        <dbReference type="ARBA" id="ARBA00023065"/>
    </source>
</evidence>
<evidence type="ECO:0000256" key="6">
    <source>
        <dbReference type="ARBA" id="ARBA00022837"/>
    </source>
</evidence>
<evidence type="ECO:0000256" key="5">
    <source>
        <dbReference type="ARBA" id="ARBA00022692"/>
    </source>
</evidence>
<feature type="transmembrane region" description="Helical" evidence="15">
    <location>
        <begin position="705"/>
        <end position="724"/>
    </location>
</feature>
<comment type="caution">
    <text evidence="17">The sequence shown here is derived from an EMBL/GenBank/DDBJ whole genome shotgun (WGS) entry which is preliminary data.</text>
</comment>
<dbReference type="PANTHER" id="PTHR45628">
    <property type="entry name" value="VOLTAGE-DEPENDENT CALCIUM CHANNEL TYPE A SUBUNIT ALPHA-1"/>
    <property type="match status" value="1"/>
</dbReference>
<evidence type="ECO:0000256" key="14">
    <source>
        <dbReference type="SAM" id="MobiDB-lite"/>
    </source>
</evidence>
<keyword evidence="2" id="KW-0813">Transport</keyword>
<evidence type="ECO:0000256" key="13">
    <source>
        <dbReference type="SAM" id="Coils"/>
    </source>
</evidence>
<keyword evidence="13" id="KW-0175">Coiled coil</keyword>
<feature type="region of interest" description="Disordered" evidence="14">
    <location>
        <begin position="1"/>
        <end position="26"/>
    </location>
</feature>
<evidence type="ECO:0000256" key="4">
    <source>
        <dbReference type="ARBA" id="ARBA00022673"/>
    </source>
</evidence>
<evidence type="ECO:0000256" key="8">
    <source>
        <dbReference type="ARBA" id="ARBA00022989"/>
    </source>
</evidence>
<feature type="coiled-coil region" evidence="13">
    <location>
        <begin position="61"/>
        <end position="96"/>
    </location>
</feature>
<evidence type="ECO:0000259" key="16">
    <source>
        <dbReference type="Pfam" id="PF00520"/>
    </source>
</evidence>
<feature type="region of interest" description="Disordered" evidence="14">
    <location>
        <begin position="181"/>
        <end position="222"/>
    </location>
</feature>
<keyword evidence="10 15" id="KW-0472">Membrane</keyword>
<feature type="region of interest" description="Disordered" evidence="14">
    <location>
        <begin position="320"/>
        <end position="430"/>
    </location>
</feature>
<comment type="subcellular location">
    <subcellularLocation>
        <location evidence="1">Membrane</location>
        <topology evidence="1">Multi-pass membrane protein</topology>
    </subcellularLocation>
</comment>
<feature type="domain" description="Ion transport" evidence="16">
    <location>
        <begin position="529"/>
        <end position="767"/>
    </location>
</feature>
<feature type="transmembrane region" description="Helical" evidence="15">
    <location>
        <begin position="744"/>
        <end position="767"/>
    </location>
</feature>
<keyword evidence="6" id="KW-0106">Calcium</keyword>
<dbReference type="GO" id="GO:0098703">
    <property type="term" value="P:calcium ion import across plasma membrane"/>
    <property type="evidence" value="ECO:0007669"/>
    <property type="project" value="TreeGrafter"/>
</dbReference>
<keyword evidence="12" id="KW-0407">Ion channel</keyword>
<proteinExistence type="predicted"/>
<evidence type="ECO:0000256" key="12">
    <source>
        <dbReference type="ARBA" id="ARBA00023303"/>
    </source>
</evidence>
<evidence type="ECO:0000256" key="2">
    <source>
        <dbReference type="ARBA" id="ARBA00022448"/>
    </source>
</evidence>
<dbReference type="Gene3D" id="1.20.120.350">
    <property type="entry name" value="Voltage-gated potassium channels. Chain C"/>
    <property type="match status" value="1"/>
</dbReference>
<evidence type="ECO:0000313" key="17">
    <source>
        <dbReference type="EMBL" id="CAJ1382931.1"/>
    </source>
</evidence>
<dbReference type="GO" id="GO:0008331">
    <property type="term" value="F:high voltage-gated calcium channel activity"/>
    <property type="evidence" value="ECO:0007669"/>
    <property type="project" value="TreeGrafter"/>
</dbReference>
<organism evidence="17 18">
    <name type="scientific">Effrenium voratum</name>
    <dbReference type="NCBI Taxonomy" id="2562239"/>
    <lineage>
        <taxon>Eukaryota</taxon>
        <taxon>Sar</taxon>
        <taxon>Alveolata</taxon>
        <taxon>Dinophyceae</taxon>
        <taxon>Suessiales</taxon>
        <taxon>Symbiodiniaceae</taxon>
        <taxon>Effrenium</taxon>
    </lineage>
</organism>